<reference evidence="12 13" key="1">
    <citation type="journal article" date="2018" name="Sci. Rep.">
        <title>Genome Features and Biochemical Characteristics of a Robust, Fast Growing and Naturally Transformable Cyanobacterium Synechococcus elongatus PCC 11801 Isolated from India.</title>
        <authorList>
            <person name="Jaiswal D."/>
            <person name="Sengupta A."/>
            <person name="Sohoni S."/>
            <person name="Sengupta S."/>
            <person name="Phadnavis A.G."/>
            <person name="Pakrasi H.B."/>
            <person name="Wangikar P.P."/>
        </authorList>
    </citation>
    <scope>NUCLEOTIDE SEQUENCE [LARGE SCALE GENOMIC DNA]</scope>
    <source>
        <strain evidence="12 13">PCC 11801</strain>
    </source>
</reference>
<dbReference type="GO" id="GO:0004765">
    <property type="term" value="F:shikimate kinase activity"/>
    <property type="evidence" value="ECO:0007669"/>
    <property type="project" value="UniProtKB-UniRule"/>
</dbReference>
<dbReference type="PANTHER" id="PTHR21087:SF16">
    <property type="entry name" value="SHIKIMATE KINASE 1, CHLOROPLASTIC"/>
    <property type="match status" value="1"/>
</dbReference>
<feature type="binding site" evidence="11">
    <location>
        <position position="41"/>
    </location>
    <ligand>
        <name>substrate</name>
    </ligand>
</feature>
<evidence type="ECO:0000313" key="12">
    <source>
        <dbReference type="EMBL" id="AZB72546.1"/>
    </source>
</evidence>
<evidence type="ECO:0000256" key="5">
    <source>
        <dbReference type="ARBA" id="ARBA00022679"/>
    </source>
</evidence>
<protein>
    <recommendedName>
        <fullName evidence="3 11">Shikimate kinase</fullName>
        <shortName evidence="11">SK</shortName>
        <ecNumber evidence="3 11">2.7.1.71</ecNumber>
    </recommendedName>
</protein>
<evidence type="ECO:0000256" key="8">
    <source>
        <dbReference type="ARBA" id="ARBA00022840"/>
    </source>
</evidence>
<dbReference type="InterPro" id="IPR000623">
    <property type="entry name" value="Shikimate_kinase/TSH1"/>
</dbReference>
<evidence type="ECO:0000256" key="11">
    <source>
        <dbReference type="HAMAP-Rule" id="MF_00109"/>
    </source>
</evidence>
<dbReference type="Gene3D" id="3.40.50.300">
    <property type="entry name" value="P-loop containing nucleotide triphosphate hydrolases"/>
    <property type="match status" value="1"/>
</dbReference>
<dbReference type="RefSeq" id="WP_208672625.1">
    <property type="nucleotide sequence ID" value="NZ_CP030139.2"/>
</dbReference>
<keyword evidence="9 11" id="KW-0057">Aromatic amino acid biosynthesis</keyword>
<comment type="similarity">
    <text evidence="2 11">Belongs to the shikimate kinase family.</text>
</comment>
<dbReference type="SUPFAM" id="SSF52540">
    <property type="entry name" value="P-loop containing nucleoside triphosphate hydrolases"/>
    <property type="match status" value="1"/>
</dbReference>
<evidence type="ECO:0000256" key="6">
    <source>
        <dbReference type="ARBA" id="ARBA00022741"/>
    </source>
</evidence>
<gene>
    <name evidence="11" type="primary">aroK</name>
    <name evidence="12" type="ORF">DOP62_07290</name>
</gene>
<evidence type="ECO:0000256" key="10">
    <source>
        <dbReference type="ARBA" id="ARBA00048567"/>
    </source>
</evidence>
<comment type="caution">
    <text evidence="11">Lacks conserved residue(s) required for the propagation of feature annotation.</text>
</comment>
<name>A0AAN1UUG6_SYNEL</name>
<feature type="binding site" evidence="11">
    <location>
        <position position="143"/>
    </location>
    <ligand>
        <name>substrate</name>
    </ligand>
</feature>
<keyword evidence="11" id="KW-0479">Metal-binding</keyword>
<dbReference type="Proteomes" id="UP000267249">
    <property type="component" value="Chromosome"/>
</dbReference>
<evidence type="ECO:0000256" key="7">
    <source>
        <dbReference type="ARBA" id="ARBA00022777"/>
    </source>
</evidence>
<keyword evidence="11" id="KW-0963">Cytoplasm</keyword>
<dbReference type="AlphaFoldDB" id="A0AAN1UUG6"/>
<dbReference type="GO" id="GO:0000287">
    <property type="term" value="F:magnesium ion binding"/>
    <property type="evidence" value="ECO:0007669"/>
    <property type="project" value="UniProtKB-UniRule"/>
</dbReference>
<evidence type="ECO:0000256" key="4">
    <source>
        <dbReference type="ARBA" id="ARBA00022605"/>
    </source>
</evidence>
<evidence type="ECO:0000256" key="9">
    <source>
        <dbReference type="ARBA" id="ARBA00023141"/>
    </source>
</evidence>
<dbReference type="GO" id="GO:0009423">
    <property type="term" value="P:chorismate biosynthetic process"/>
    <property type="evidence" value="ECO:0007669"/>
    <property type="project" value="UniProtKB-UniRule"/>
</dbReference>
<keyword evidence="5 11" id="KW-0808">Transferase</keyword>
<dbReference type="InterPro" id="IPR031322">
    <property type="entry name" value="Shikimate/glucono_kinase"/>
</dbReference>
<comment type="cofactor">
    <cofactor evidence="11">
        <name>Mg(2+)</name>
        <dbReference type="ChEBI" id="CHEBI:18420"/>
    </cofactor>
    <text evidence="11">Binds 1 Mg(2+) ion per subunit.</text>
</comment>
<organism evidence="12 13">
    <name type="scientific">Synechococcus elongatus PCC 11801</name>
    <dbReference type="NCBI Taxonomy" id="2219813"/>
    <lineage>
        <taxon>Bacteria</taxon>
        <taxon>Bacillati</taxon>
        <taxon>Cyanobacteriota</taxon>
        <taxon>Cyanophyceae</taxon>
        <taxon>Synechococcales</taxon>
        <taxon>Synechococcaceae</taxon>
        <taxon>Synechococcus</taxon>
    </lineage>
</organism>
<dbReference type="GO" id="GO:0009073">
    <property type="term" value="P:aromatic amino acid family biosynthetic process"/>
    <property type="evidence" value="ECO:0007669"/>
    <property type="project" value="UniProtKB-KW"/>
</dbReference>
<keyword evidence="6 11" id="KW-0547">Nucleotide-binding</keyword>
<sequence>MSLVAALNGLDLFLVGLMGSGKTTIGQQLAESLGYTYVDTDHLIERVAGRSIPEIFAEAGEAGFRKLETRVLEEVASYRRLVVATGGGIVIRPENWSYLQQGLVIWLDVPIPELLRRLEGDQNRPLLQTDDPAATLQAIWEQRRDRYAQADLQIPFVAGEEPAATVERILAAIPSVLKSTETEAANP</sequence>
<feature type="binding site" evidence="11">
    <location>
        <position position="23"/>
    </location>
    <ligand>
        <name>Mg(2+)</name>
        <dbReference type="ChEBI" id="CHEBI:18420"/>
    </ligand>
</feature>
<comment type="subunit">
    <text evidence="11">Monomer.</text>
</comment>
<dbReference type="Pfam" id="PF01202">
    <property type="entry name" value="SKI"/>
    <property type="match status" value="1"/>
</dbReference>
<dbReference type="CDD" id="cd00464">
    <property type="entry name" value="SK"/>
    <property type="match status" value="1"/>
</dbReference>
<keyword evidence="4 11" id="KW-0028">Amino-acid biosynthesis</keyword>
<dbReference type="EC" id="2.7.1.71" evidence="3 11"/>
<dbReference type="GO" id="GO:0005524">
    <property type="term" value="F:ATP binding"/>
    <property type="evidence" value="ECO:0007669"/>
    <property type="project" value="UniProtKB-UniRule"/>
</dbReference>
<dbReference type="PROSITE" id="PS01128">
    <property type="entry name" value="SHIKIMATE_KINASE"/>
    <property type="match status" value="1"/>
</dbReference>
<dbReference type="EMBL" id="CP030139">
    <property type="protein sequence ID" value="AZB72546.1"/>
    <property type="molecule type" value="Genomic_DNA"/>
</dbReference>
<keyword evidence="7 11" id="KW-0418">Kinase</keyword>
<dbReference type="InterPro" id="IPR027417">
    <property type="entry name" value="P-loop_NTPase"/>
</dbReference>
<evidence type="ECO:0000256" key="2">
    <source>
        <dbReference type="ARBA" id="ARBA00006997"/>
    </source>
</evidence>
<feature type="binding site" evidence="11">
    <location>
        <position position="65"/>
    </location>
    <ligand>
        <name>substrate</name>
    </ligand>
</feature>
<comment type="function">
    <text evidence="11">Catalyzes the specific phosphorylation of the 3-hydroxyl group of shikimic acid using ATP as a cosubstrate.</text>
</comment>
<feature type="binding site" evidence="11">
    <location>
        <begin position="19"/>
        <end position="24"/>
    </location>
    <ligand>
        <name>ATP</name>
        <dbReference type="ChEBI" id="CHEBI:30616"/>
    </ligand>
</feature>
<evidence type="ECO:0000256" key="3">
    <source>
        <dbReference type="ARBA" id="ARBA00012154"/>
    </source>
</evidence>
<dbReference type="InterPro" id="IPR023000">
    <property type="entry name" value="Shikimate_kinase_CS"/>
</dbReference>
<keyword evidence="11" id="KW-0460">Magnesium</keyword>
<dbReference type="GO" id="GO:0008652">
    <property type="term" value="P:amino acid biosynthetic process"/>
    <property type="evidence" value="ECO:0007669"/>
    <property type="project" value="UniProtKB-KW"/>
</dbReference>
<accession>A0AAN1UUG6</accession>
<comment type="pathway">
    <text evidence="1 11">Metabolic intermediate biosynthesis; chorismate biosynthesis; chorismate from D-erythrose 4-phosphate and phosphoenolpyruvate: step 5/7.</text>
</comment>
<dbReference type="PANTHER" id="PTHR21087">
    <property type="entry name" value="SHIKIMATE KINASE"/>
    <property type="match status" value="1"/>
</dbReference>
<comment type="catalytic activity">
    <reaction evidence="10 11">
        <text>shikimate + ATP = 3-phosphoshikimate + ADP + H(+)</text>
        <dbReference type="Rhea" id="RHEA:13121"/>
        <dbReference type="ChEBI" id="CHEBI:15378"/>
        <dbReference type="ChEBI" id="CHEBI:30616"/>
        <dbReference type="ChEBI" id="CHEBI:36208"/>
        <dbReference type="ChEBI" id="CHEBI:145989"/>
        <dbReference type="ChEBI" id="CHEBI:456216"/>
        <dbReference type="EC" id="2.7.1.71"/>
    </reaction>
</comment>
<comment type="subcellular location">
    <subcellularLocation>
        <location evidence="11">Cytoplasm</location>
    </subcellularLocation>
</comment>
<dbReference type="PRINTS" id="PR01100">
    <property type="entry name" value="SHIKIMTKNASE"/>
</dbReference>
<dbReference type="GO" id="GO:0005829">
    <property type="term" value="C:cytosol"/>
    <property type="evidence" value="ECO:0007669"/>
    <property type="project" value="TreeGrafter"/>
</dbReference>
<evidence type="ECO:0000256" key="1">
    <source>
        <dbReference type="ARBA" id="ARBA00004842"/>
    </source>
</evidence>
<proteinExistence type="inferred from homology"/>
<feature type="binding site" evidence="11">
    <location>
        <position position="87"/>
    </location>
    <ligand>
        <name>substrate</name>
    </ligand>
</feature>
<feature type="binding site" evidence="11">
    <location>
        <position position="124"/>
    </location>
    <ligand>
        <name>ATP</name>
        <dbReference type="ChEBI" id="CHEBI:30616"/>
    </ligand>
</feature>
<keyword evidence="8 11" id="KW-0067">ATP-binding</keyword>
<dbReference type="HAMAP" id="MF_00109">
    <property type="entry name" value="Shikimate_kinase"/>
    <property type="match status" value="1"/>
</dbReference>
<evidence type="ECO:0000313" key="13">
    <source>
        <dbReference type="Proteomes" id="UP000267249"/>
    </source>
</evidence>